<organism evidence="2 3">
    <name type="scientific">Streptomyces oryzae</name>
    <dbReference type="NCBI Taxonomy" id="1434886"/>
    <lineage>
        <taxon>Bacteria</taxon>
        <taxon>Bacillati</taxon>
        <taxon>Actinomycetota</taxon>
        <taxon>Actinomycetes</taxon>
        <taxon>Kitasatosporales</taxon>
        <taxon>Streptomycetaceae</taxon>
        <taxon>Streptomyces</taxon>
    </lineage>
</organism>
<protein>
    <recommendedName>
        <fullName evidence="4">Secreted protein</fullName>
    </recommendedName>
</protein>
<evidence type="ECO:0000256" key="1">
    <source>
        <dbReference type="SAM" id="MobiDB-lite"/>
    </source>
</evidence>
<evidence type="ECO:0000313" key="2">
    <source>
        <dbReference type="EMBL" id="MBO8195208.1"/>
    </source>
</evidence>
<evidence type="ECO:0000313" key="3">
    <source>
        <dbReference type="Proteomes" id="UP001519064"/>
    </source>
</evidence>
<keyword evidence="3" id="KW-1185">Reference proteome</keyword>
<dbReference type="EMBL" id="JADKMA010000173">
    <property type="protein sequence ID" value="MBO8195208.1"/>
    <property type="molecule type" value="Genomic_DNA"/>
</dbReference>
<reference evidence="2 3" key="1">
    <citation type="submission" date="2020-11" db="EMBL/GenBank/DDBJ databases">
        <title>Streptomyces spirodelae sp. nov., isolated from duckweed.</title>
        <authorList>
            <person name="Saimee Y."/>
            <person name="Duangmal K."/>
        </authorList>
    </citation>
    <scope>NUCLEOTIDE SEQUENCE [LARGE SCALE GENOMIC DNA]</scope>
    <source>
        <strain evidence="2 3">S16-07</strain>
    </source>
</reference>
<comment type="caution">
    <text evidence="2">The sequence shown here is derived from an EMBL/GenBank/DDBJ whole genome shotgun (WGS) entry which is preliminary data.</text>
</comment>
<dbReference type="Proteomes" id="UP001519064">
    <property type="component" value="Unassembled WGS sequence"/>
</dbReference>
<sequence>MTGQAPDNGGHKEETDRDIRHMYSEGEYKDYNLDKQGEGKFWAAVPNPGERDAAKRESCTRLPFWVKNGERPDVENAISPEILSRLAYARITVPETRVELNPEDRQTVNLPTWVWLDEGRYRPLSVRASVDLGGGEEIWARTTVKPDALALRAGTEHATLHPSSGECGVEDDGRIGSPYKKGSGKKAPPCGVTYLKATPGGGSYALRSTLRWKASWEGSGGAGANDLPTGEFGGRQDVTVQEIQAIN</sequence>
<evidence type="ECO:0008006" key="4">
    <source>
        <dbReference type="Google" id="ProtNLM"/>
    </source>
</evidence>
<feature type="region of interest" description="Disordered" evidence="1">
    <location>
        <begin position="217"/>
        <end position="238"/>
    </location>
</feature>
<proteinExistence type="predicted"/>
<name>A0ABS3XIJ0_9ACTN</name>
<gene>
    <name evidence="2" type="ORF">ITI46_26685</name>
</gene>
<accession>A0ABS3XIJ0</accession>